<dbReference type="InterPro" id="IPR041698">
    <property type="entry name" value="Methyltransf_25"/>
</dbReference>
<keyword evidence="1 5" id="KW-0489">Methyltransferase</keyword>
<keyword evidence="3" id="KW-0949">S-adenosyl-L-methionine</keyword>
<accession>A0A653F5E0</accession>
<feature type="domain" description="Methyltransferase" evidence="4">
    <location>
        <begin position="97"/>
        <end position="190"/>
    </location>
</feature>
<evidence type="ECO:0000313" key="5">
    <source>
        <dbReference type="EMBL" id="VTP04813.1"/>
    </source>
</evidence>
<protein>
    <submittedName>
        <fullName evidence="5">Tellurite methyltransferase</fullName>
    </submittedName>
</protein>
<reference evidence="5" key="1">
    <citation type="submission" date="2019-05" db="EMBL/GenBank/DDBJ databases">
        <authorList>
            <person name="Naeem R."/>
            <person name="Antony C."/>
            <person name="Guan Q."/>
        </authorList>
    </citation>
    <scope>NUCLEOTIDE SEQUENCE</scope>
    <source>
        <strain evidence="5">3</strain>
    </source>
</reference>
<name>A0A653F5E0_MYCKA</name>
<sequence>MTADSVRSLDIRQHKRFERRCGVPNQLVGQGSILANVTDPNPSANESDRPRMDFDALYRGESPGPGIPPMTTPPWDTKAPKENVIAWQTGGWVHGEVLDIGCGFGDNAIYLAQHGHRVTAMDISPTALITAERRAADAGVDVRFAAADATTLDGYTDRFDTVIDSGMFHCLDDDGKRSYAAAVHRATRPGATLLISCFSDANPPNEQWPRPAVSEQTLRDVLGGAAWDVESLEPVTVRREMDGTETEMSFWYVRAQRRTSD</sequence>
<keyword evidence="2 5" id="KW-0808">Transferase</keyword>
<dbReference type="SUPFAM" id="SSF53335">
    <property type="entry name" value="S-adenosyl-L-methionine-dependent methyltransferases"/>
    <property type="match status" value="1"/>
</dbReference>
<dbReference type="GO" id="GO:0032259">
    <property type="term" value="P:methylation"/>
    <property type="evidence" value="ECO:0007669"/>
    <property type="project" value="UniProtKB-KW"/>
</dbReference>
<evidence type="ECO:0000256" key="2">
    <source>
        <dbReference type="ARBA" id="ARBA00022679"/>
    </source>
</evidence>
<organism evidence="5">
    <name type="scientific">Mycobacterium kansasii</name>
    <dbReference type="NCBI Taxonomy" id="1768"/>
    <lineage>
        <taxon>Bacteria</taxon>
        <taxon>Bacillati</taxon>
        <taxon>Actinomycetota</taxon>
        <taxon>Actinomycetes</taxon>
        <taxon>Mycobacteriales</taxon>
        <taxon>Mycobacteriaceae</taxon>
        <taxon>Mycobacterium</taxon>
    </lineage>
</organism>
<proteinExistence type="predicted"/>
<gene>
    <name evidence="5" type="primary">tehB</name>
    <name evidence="5" type="ORF">BIN_B_04653</name>
</gene>
<dbReference type="PANTHER" id="PTHR43464">
    <property type="entry name" value="METHYLTRANSFERASE"/>
    <property type="match status" value="1"/>
</dbReference>
<dbReference type="InterPro" id="IPR029063">
    <property type="entry name" value="SAM-dependent_MTases_sf"/>
</dbReference>
<dbReference type="CDD" id="cd02440">
    <property type="entry name" value="AdoMet_MTases"/>
    <property type="match status" value="1"/>
</dbReference>
<dbReference type="EMBL" id="LR589376">
    <property type="protein sequence ID" value="VTP04813.1"/>
    <property type="molecule type" value="Genomic_DNA"/>
</dbReference>
<dbReference type="GO" id="GO:0008168">
    <property type="term" value="F:methyltransferase activity"/>
    <property type="evidence" value="ECO:0007669"/>
    <property type="project" value="UniProtKB-KW"/>
</dbReference>
<evidence type="ECO:0000256" key="1">
    <source>
        <dbReference type="ARBA" id="ARBA00022603"/>
    </source>
</evidence>
<dbReference type="Pfam" id="PF13649">
    <property type="entry name" value="Methyltransf_25"/>
    <property type="match status" value="1"/>
</dbReference>
<dbReference type="AlphaFoldDB" id="A0A653F5E0"/>
<dbReference type="Gene3D" id="3.40.50.150">
    <property type="entry name" value="Vaccinia Virus protein VP39"/>
    <property type="match status" value="1"/>
</dbReference>
<dbReference type="PANTHER" id="PTHR43464:SF19">
    <property type="entry name" value="UBIQUINONE BIOSYNTHESIS O-METHYLTRANSFERASE, MITOCHONDRIAL"/>
    <property type="match status" value="1"/>
</dbReference>
<evidence type="ECO:0000256" key="3">
    <source>
        <dbReference type="ARBA" id="ARBA00022691"/>
    </source>
</evidence>
<evidence type="ECO:0000259" key="4">
    <source>
        <dbReference type="Pfam" id="PF13649"/>
    </source>
</evidence>